<dbReference type="EMBL" id="VDMB01000010">
    <property type="protein sequence ID" value="TYT74590.1"/>
    <property type="molecule type" value="Genomic_DNA"/>
</dbReference>
<evidence type="ECO:0000313" key="2">
    <source>
        <dbReference type="EMBL" id="TYT74590.1"/>
    </source>
</evidence>
<dbReference type="Proteomes" id="UP000321899">
    <property type="component" value="Unassembled WGS sequence"/>
</dbReference>
<sequence length="107" mass="12245">MDDFREKRKDVRQNYFSPVVYTTQDQEYREYILDISGGGVFIKTRNILPPDTEVNLFLPFPGGNYISLLGVVVRSGEKGIAVQFHNEDLELIHSLQSMVESLHLLEG</sequence>
<accession>A0A5S5MFW4</accession>
<dbReference type="GO" id="GO:0035438">
    <property type="term" value="F:cyclic-di-GMP binding"/>
    <property type="evidence" value="ECO:0007669"/>
    <property type="project" value="InterPro"/>
</dbReference>
<proteinExistence type="predicted"/>
<dbReference type="OrthoDB" id="5419439at2"/>
<name>A0A5S5MFW4_9BACT</name>
<dbReference type="RefSeq" id="WP_139448624.1">
    <property type="nucleotide sequence ID" value="NZ_VDMB01000010.1"/>
</dbReference>
<dbReference type="InterPro" id="IPR009875">
    <property type="entry name" value="PilZ_domain"/>
</dbReference>
<keyword evidence="3" id="KW-1185">Reference proteome</keyword>
<comment type="caution">
    <text evidence="2">The sequence shown here is derived from an EMBL/GenBank/DDBJ whole genome shotgun (WGS) entry which is preliminary data.</text>
</comment>
<gene>
    <name evidence="2" type="ORF">FIM25_09475</name>
</gene>
<dbReference type="Gene3D" id="2.40.10.220">
    <property type="entry name" value="predicted glycosyltransferase like domains"/>
    <property type="match status" value="1"/>
</dbReference>
<dbReference type="Pfam" id="PF07238">
    <property type="entry name" value="PilZ"/>
    <property type="match status" value="1"/>
</dbReference>
<evidence type="ECO:0000313" key="3">
    <source>
        <dbReference type="Proteomes" id="UP000321899"/>
    </source>
</evidence>
<feature type="domain" description="PilZ" evidence="1">
    <location>
        <begin position="6"/>
        <end position="100"/>
    </location>
</feature>
<evidence type="ECO:0000259" key="1">
    <source>
        <dbReference type="Pfam" id="PF07238"/>
    </source>
</evidence>
<protein>
    <recommendedName>
        <fullName evidence="1">PilZ domain-containing protein</fullName>
    </recommendedName>
</protein>
<organism evidence="2 3">
    <name type="scientific">Desulfobotulus mexicanus</name>
    <dbReference type="NCBI Taxonomy" id="2586642"/>
    <lineage>
        <taxon>Bacteria</taxon>
        <taxon>Pseudomonadati</taxon>
        <taxon>Thermodesulfobacteriota</taxon>
        <taxon>Desulfobacteria</taxon>
        <taxon>Desulfobacterales</taxon>
        <taxon>Desulfobacteraceae</taxon>
        <taxon>Desulfobotulus</taxon>
    </lineage>
</organism>
<reference evidence="2 3" key="1">
    <citation type="submission" date="2019-06" db="EMBL/GenBank/DDBJ databases">
        <title>Desulfobotulus mexicanus sp. nov., a novel sulfate-reducing bacterium isolated from the sediment of an alkaline crater lake in Mexico.</title>
        <authorList>
            <person name="Hirschler-Rea A."/>
        </authorList>
    </citation>
    <scope>NUCLEOTIDE SEQUENCE [LARGE SCALE GENOMIC DNA]</scope>
    <source>
        <strain evidence="2 3">PAR22N</strain>
    </source>
</reference>
<dbReference type="SUPFAM" id="SSF141371">
    <property type="entry name" value="PilZ domain-like"/>
    <property type="match status" value="1"/>
</dbReference>
<dbReference type="AlphaFoldDB" id="A0A5S5MFW4"/>